<evidence type="ECO:0000256" key="2">
    <source>
        <dbReference type="SAM" id="Phobius"/>
    </source>
</evidence>
<feature type="domain" description="PepSY" evidence="3">
    <location>
        <begin position="333"/>
        <end position="401"/>
    </location>
</feature>
<dbReference type="Proteomes" id="UP000640786">
    <property type="component" value="Unassembled WGS sequence"/>
</dbReference>
<feature type="compositionally biased region" description="Basic and acidic residues" evidence="1">
    <location>
        <begin position="316"/>
        <end position="327"/>
    </location>
</feature>
<feature type="compositionally biased region" description="Basic and acidic residues" evidence="1">
    <location>
        <begin position="227"/>
        <end position="306"/>
    </location>
</feature>
<dbReference type="RefSeq" id="WP_151110996.1">
    <property type="nucleotide sequence ID" value="NZ_JACSQO010000001.1"/>
</dbReference>
<reference evidence="4 5" key="1">
    <citation type="submission" date="2020-08" db="EMBL/GenBank/DDBJ databases">
        <title>A Genomic Blueprint of the Chicken Gut Microbiome.</title>
        <authorList>
            <person name="Gilroy R."/>
            <person name="Ravi A."/>
            <person name="Getino M."/>
            <person name="Pursley I."/>
            <person name="Horton D.L."/>
            <person name="Alikhan N.-F."/>
            <person name="Baker D."/>
            <person name="Gharbi K."/>
            <person name="Hall N."/>
            <person name="Watson M."/>
            <person name="Adriaenssens E.M."/>
            <person name="Foster-Nyarko E."/>
            <person name="Jarju S."/>
            <person name="Secka A."/>
            <person name="Antonio M."/>
            <person name="Oren A."/>
            <person name="Chaudhuri R."/>
            <person name="La Ragione R.M."/>
            <person name="Hildebrand F."/>
            <person name="Pallen M.J."/>
        </authorList>
    </citation>
    <scope>NUCLEOTIDE SEQUENCE [LARGE SCALE GENOMIC DNA]</scope>
    <source>
        <strain evidence="4 5">Sa2BUA9</strain>
    </source>
</reference>
<feature type="region of interest" description="Disordered" evidence="1">
    <location>
        <begin position="227"/>
        <end position="329"/>
    </location>
</feature>
<evidence type="ECO:0000313" key="4">
    <source>
        <dbReference type="EMBL" id="MBD7943110.1"/>
    </source>
</evidence>
<organism evidence="4 5">
    <name type="scientific">Psychrobacillus faecigallinarum</name>
    <dbReference type="NCBI Taxonomy" id="2762235"/>
    <lineage>
        <taxon>Bacteria</taxon>
        <taxon>Bacillati</taxon>
        <taxon>Bacillota</taxon>
        <taxon>Bacilli</taxon>
        <taxon>Bacillales</taxon>
        <taxon>Bacillaceae</taxon>
        <taxon>Psychrobacillus</taxon>
    </lineage>
</organism>
<evidence type="ECO:0000313" key="5">
    <source>
        <dbReference type="Proteomes" id="UP000640786"/>
    </source>
</evidence>
<protein>
    <recommendedName>
        <fullName evidence="3">PepSY domain-containing protein</fullName>
    </recommendedName>
</protein>
<feature type="transmembrane region" description="Helical" evidence="2">
    <location>
        <begin position="9"/>
        <end position="28"/>
    </location>
</feature>
<dbReference type="Gene3D" id="3.10.450.40">
    <property type="match status" value="1"/>
</dbReference>
<dbReference type="EMBL" id="JACSQO010000001">
    <property type="protein sequence ID" value="MBD7943110.1"/>
    <property type="molecule type" value="Genomic_DNA"/>
</dbReference>
<dbReference type="Pfam" id="PF03413">
    <property type="entry name" value="PepSY"/>
    <property type="match status" value="1"/>
</dbReference>
<keyword evidence="2" id="KW-0812">Transmembrane</keyword>
<name>A0ABR8R5P5_9BACI</name>
<evidence type="ECO:0000256" key="1">
    <source>
        <dbReference type="SAM" id="MobiDB-lite"/>
    </source>
</evidence>
<sequence length="404" mass="44879">MKFTKIKKYSLIFVSVTVIVGTGFLLNVTQSNRNSISESEVRSQLEQLYGAEVTDITLKEDVYKALIMKSGTVYLVEINPENGDVYSLEQTTEYMIEDSAYYAGKTQSATFDDTFEVMEYPLTSNIRQIENNNNIVVEMSPITQIEIKENNKNSINKVETAQATEIKLIKSSISATSKIEEKTNDTKVDKPITEVIKNAIKDALKTENTKVEEVKKDTVKENVAKADDTKTEVKTDSTKIDGIKTDSSKSEPVKNEVSKTETSKTESNKTESGKVESVKTETSKTETTKAEEAKKEEVKKEEDDSKSSTTSTTQSESKKPEELKPEKPATVLITAEQATKIAQQQHKGTVESNSFIKTNEGGYYLIVMQTASTDGESKDSKDKKTKATIQVHAISGKILSVTWE</sequence>
<accession>A0ABR8R5P5</accession>
<dbReference type="InterPro" id="IPR025711">
    <property type="entry name" value="PepSY"/>
</dbReference>
<keyword evidence="2" id="KW-0472">Membrane</keyword>
<evidence type="ECO:0000259" key="3">
    <source>
        <dbReference type="Pfam" id="PF03413"/>
    </source>
</evidence>
<comment type="caution">
    <text evidence="4">The sequence shown here is derived from an EMBL/GenBank/DDBJ whole genome shotgun (WGS) entry which is preliminary data.</text>
</comment>
<gene>
    <name evidence="4" type="ORF">H9650_03185</name>
</gene>
<keyword evidence="5" id="KW-1185">Reference proteome</keyword>
<proteinExistence type="predicted"/>
<keyword evidence="2" id="KW-1133">Transmembrane helix</keyword>